<dbReference type="InterPro" id="IPR015424">
    <property type="entry name" value="PyrdxlP-dep_Trfase"/>
</dbReference>
<reference evidence="6" key="3">
    <citation type="submission" date="2016-11" db="EMBL/GenBank/DDBJ databases">
        <authorList>
            <person name="Varghese N."/>
            <person name="Submissions S."/>
        </authorList>
    </citation>
    <scope>NUCLEOTIDE SEQUENCE</scope>
    <source>
        <strain evidence="6">DSM 1682</strain>
    </source>
</reference>
<dbReference type="AlphaFoldDB" id="A0A0X8VBA4"/>
<dbReference type="InterPro" id="IPR015421">
    <property type="entry name" value="PyrdxlP-dep_Trfase_major"/>
</dbReference>
<keyword evidence="7" id="KW-1185">Reference proteome</keyword>
<evidence type="ECO:0000259" key="4">
    <source>
        <dbReference type="Pfam" id="PF00155"/>
    </source>
</evidence>
<organism evidence="6 8">
    <name type="scientific">Anaerotignum propionicum DSM 1682</name>
    <dbReference type="NCBI Taxonomy" id="991789"/>
    <lineage>
        <taxon>Bacteria</taxon>
        <taxon>Bacillati</taxon>
        <taxon>Bacillota</taxon>
        <taxon>Clostridia</taxon>
        <taxon>Lachnospirales</taxon>
        <taxon>Anaerotignaceae</taxon>
        <taxon>Anaerotignum</taxon>
    </lineage>
</organism>
<dbReference type="OrthoDB" id="9807157at2"/>
<dbReference type="RefSeq" id="WP_082754391.1">
    <property type="nucleotide sequence ID" value="NZ_CP014223.1"/>
</dbReference>
<dbReference type="GO" id="GO:0016746">
    <property type="term" value="F:acyltransferase activity"/>
    <property type="evidence" value="ECO:0007669"/>
    <property type="project" value="UniProtKB-KW"/>
</dbReference>
<dbReference type="SUPFAM" id="SSF53383">
    <property type="entry name" value="PLP-dependent transferases"/>
    <property type="match status" value="1"/>
</dbReference>
<dbReference type="InterPro" id="IPR050087">
    <property type="entry name" value="AON_synthase_class-II"/>
</dbReference>
<evidence type="ECO:0000256" key="2">
    <source>
        <dbReference type="ARBA" id="ARBA00011738"/>
    </source>
</evidence>
<dbReference type="Proteomes" id="UP000184204">
    <property type="component" value="Unassembled WGS sequence"/>
</dbReference>
<protein>
    <submittedName>
        <fullName evidence="6">Glycine C-acetyltransferase</fullName>
    </submittedName>
    <submittedName>
        <fullName evidence="5">Pyridoxal phosphate-dependent acyltransferase</fullName>
        <ecNumber evidence="5">2.3.1.-</ecNumber>
    </submittedName>
</protein>
<dbReference type="EMBL" id="CP014223">
    <property type="protein sequence ID" value="AMJ39929.1"/>
    <property type="molecule type" value="Genomic_DNA"/>
</dbReference>
<dbReference type="PANTHER" id="PTHR13693">
    <property type="entry name" value="CLASS II AMINOTRANSFERASE/8-AMINO-7-OXONONANOATE SYNTHASE"/>
    <property type="match status" value="1"/>
</dbReference>
<keyword evidence="5" id="KW-0012">Acyltransferase</keyword>
<name>A0A0X8VBA4_ANAPI</name>
<sequence>MYRTVNSPQGARIQLDGREVINMASNNYLGLASHPQAIQAAKDALDQYGVGPTASRNIVGNFPVHDALERALAEFKDVEATLVFNCGVSANTGVIPFLVGKGDVIYSDALNHGSIIDGCRLSGAQIKVYQHKDMDSLERILKEPVAGKKLIVTDGVFSMDGDLAPLPEIADLADRYGAMLMVDDAHGDGVMGPMGKGTVDHFGLRSRVYVETGSLSKAFGSAGGFVAGSRELIEALRPKARSFIFTASPMAPCLAAAALKVIEIISQDESYVDRLWENREYFANRITKLGLNIGTTVTPVIPVIVGDEGLAERMSQDIFEKGVFAQAIKFPMVPKGAARLRFIISAGHSKDDLDLVAEAIEESAKENRLLSQR</sequence>
<evidence type="ECO:0000256" key="3">
    <source>
        <dbReference type="ARBA" id="ARBA00022679"/>
    </source>
</evidence>
<dbReference type="EMBL" id="FQUA01000001">
    <property type="protein sequence ID" value="SHE27264.1"/>
    <property type="molecule type" value="Genomic_DNA"/>
</dbReference>
<dbReference type="CDD" id="cd06454">
    <property type="entry name" value="KBL_like"/>
    <property type="match status" value="1"/>
</dbReference>
<dbReference type="EC" id="2.3.1.-" evidence="5"/>
<reference evidence="5 7" key="1">
    <citation type="journal article" date="2016" name="Genome Announc.">
        <title>Complete Genome Sequence of the Amino Acid-Fermenting Clostridium propionicum X2 (DSM 1682).</title>
        <authorList>
            <person name="Poehlein A."/>
            <person name="Schlien K."/>
            <person name="Chowdhury N.P."/>
            <person name="Gottschalk G."/>
            <person name="Buckel W."/>
            <person name="Daniel R."/>
        </authorList>
    </citation>
    <scope>NUCLEOTIDE SEQUENCE [LARGE SCALE GENOMIC DNA]</scope>
    <source>
        <strain evidence="5 7">X2</strain>
    </source>
</reference>
<evidence type="ECO:0000313" key="5">
    <source>
        <dbReference type="EMBL" id="AMJ39929.1"/>
    </source>
</evidence>
<gene>
    <name evidence="5" type="ORF">CPRO_03070</name>
    <name evidence="6" type="ORF">SAMN02745151_00044</name>
</gene>
<keyword evidence="3 5" id="KW-0808">Transferase</keyword>
<dbReference type="Gene3D" id="3.90.1150.10">
    <property type="entry name" value="Aspartate Aminotransferase, domain 1"/>
    <property type="match status" value="1"/>
</dbReference>
<comment type="subunit">
    <text evidence="2">Homodimer.</text>
</comment>
<accession>A0A0X8VBA4</accession>
<evidence type="ECO:0000256" key="1">
    <source>
        <dbReference type="ARBA" id="ARBA00001933"/>
    </source>
</evidence>
<reference evidence="8" key="4">
    <citation type="submission" date="2016-11" db="EMBL/GenBank/DDBJ databases">
        <authorList>
            <person name="Jaros S."/>
            <person name="Januszkiewicz K."/>
            <person name="Wedrychowicz H."/>
        </authorList>
    </citation>
    <scope>NUCLEOTIDE SEQUENCE [LARGE SCALE GENOMIC DNA]</scope>
    <source>
        <strain evidence="8">DSM 1682</strain>
    </source>
</reference>
<comment type="cofactor">
    <cofactor evidence="1">
        <name>pyridoxal 5'-phosphate</name>
        <dbReference type="ChEBI" id="CHEBI:597326"/>
    </cofactor>
</comment>
<dbReference type="Gene3D" id="3.40.640.10">
    <property type="entry name" value="Type I PLP-dependent aspartate aminotransferase-like (Major domain)"/>
    <property type="match status" value="1"/>
</dbReference>
<dbReference type="InterPro" id="IPR004839">
    <property type="entry name" value="Aminotransferase_I/II_large"/>
</dbReference>
<evidence type="ECO:0000313" key="7">
    <source>
        <dbReference type="Proteomes" id="UP000068026"/>
    </source>
</evidence>
<dbReference type="Proteomes" id="UP000068026">
    <property type="component" value="Chromosome"/>
</dbReference>
<evidence type="ECO:0000313" key="6">
    <source>
        <dbReference type="EMBL" id="SHE27264.1"/>
    </source>
</evidence>
<dbReference type="GO" id="GO:0030170">
    <property type="term" value="F:pyridoxal phosphate binding"/>
    <property type="evidence" value="ECO:0007669"/>
    <property type="project" value="InterPro"/>
</dbReference>
<dbReference type="InterPro" id="IPR015422">
    <property type="entry name" value="PyrdxlP-dep_Trfase_small"/>
</dbReference>
<reference evidence="7" key="2">
    <citation type="submission" date="2016-01" db="EMBL/GenBank/DDBJ databases">
        <authorList>
            <person name="Poehlein A."/>
            <person name="Schlien K."/>
            <person name="Gottschalk G."/>
            <person name="Buckel W."/>
            <person name="Daniel R."/>
        </authorList>
    </citation>
    <scope>NUCLEOTIDE SEQUENCE [LARGE SCALE GENOMIC DNA]</scope>
    <source>
        <strain evidence="7">X2</strain>
    </source>
</reference>
<proteinExistence type="predicted"/>
<dbReference type="KEGG" id="cpro:CPRO_03070"/>
<feature type="domain" description="Aminotransferase class I/classII large" evidence="4">
    <location>
        <begin position="19"/>
        <end position="360"/>
    </location>
</feature>
<dbReference type="Pfam" id="PF00155">
    <property type="entry name" value="Aminotran_1_2"/>
    <property type="match status" value="1"/>
</dbReference>
<evidence type="ECO:0000313" key="8">
    <source>
        <dbReference type="Proteomes" id="UP000184204"/>
    </source>
</evidence>